<sequence>MNIIDINNIHGFKIGSTENAEAATGVTVIISEAGATAGVDVRGGGPATRETDLLKPENMVQQINAVVLSGGSAYGLEAASGVMDELEKRNVGFETGFGLVPIVCGASLFDLCVGKSDVRPDKAMGSVAVEKAFQGSFEHGNHGAGTGATVGKYKGPGRMMKSGQGSSAIEVGKLQVGAISAVNALGDIFDEEGTEIAGMLSEDGMSFTPTAEIIMKDMSEQFDVFKGNTTITCIITNAILTKAQCTKLASIAHDGYARAIKPVHSTADGDTIFVMASGEVEVNFDALAVAATDQVQRAIIDGTKKAESAYGLLAYSERKK</sequence>
<dbReference type="InterPro" id="IPR016117">
    <property type="entry name" value="ArgJ-like_dom_sf"/>
</dbReference>
<dbReference type="PANTHER" id="PTHR36512:SF3">
    <property type="entry name" value="BLR5678 PROTEIN"/>
    <property type="match status" value="1"/>
</dbReference>
<accession>A0A4R6Q7P7</accession>
<proteinExistence type="inferred from homology"/>
<keyword evidence="2" id="KW-0645">Protease</keyword>
<gene>
    <name evidence="2" type="ORF">EV211_10868</name>
</gene>
<keyword evidence="3" id="KW-1185">Reference proteome</keyword>
<keyword evidence="2" id="KW-0378">Hydrolase</keyword>
<keyword evidence="2" id="KW-0031">Aminopeptidase</keyword>
<dbReference type="PANTHER" id="PTHR36512">
    <property type="entry name" value="D-AMINOPEPTIDASE"/>
    <property type="match status" value="1"/>
</dbReference>
<dbReference type="InterPro" id="IPR005321">
    <property type="entry name" value="Peptidase_S58_DmpA"/>
</dbReference>
<comment type="caution">
    <text evidence="2">The sequence shown here is derived from an EMBL/GenBank/DDBJ whole genome shotgun (WGS) entry which is preliminary data.</text>
</comment>
<dbReference type="EMBL" id="SNXO01000008">
    <property type="protein sequence ID" value="TDP58120.1"/>
    <property type="molecule type" value="Genomic_DNA"/>
</dbReference>
<dbReference type="Gene3D" id="3.60.70.12">
    <property type="entry name" value="L-amino peptidase D-ALA esterase/amidase"/>
    <property type="match status" value="1"/>
</dbReference>
<dbReference type="Pfam" id="PF03576">
    <property type="entry name" value="Peptidase_S58"/>
    <property type="match status" value="1"/>
</dbReference>
<dbReference type="OrthoDB" id="9808347at2"/>
<dbReference type="RefSeq" id="WP_133528046.1">
    <property type="nucleotide sequence ID" value="NZ_CALCQM010000098.1"/>
</dbReference>
<dbReference type="AlphaFoldDB" id="A0A4R6Q7P7"/>
<organism evidence="2 3">
    <name type="scientific">Aminicella lysinilytica</name>
    <dbReference type="NCBI Taxonomy" id="433323"/>
    <lineage>
        <taxon>Bacteria</taxon>
        <taxon>Bacillati</taxon>
        <taxon>Bacillota</taxon>
        <taxon>Clostridia</taxon>
        <taxon>Peptostreptococcales</taxon>
        <taxon>Anaerovoracaceae</taxon>
        <taxon>Aminicella</taxon>
    </lineage>
</organism>
<comment type="similarity">
    <text evidence="1">Belongs to the peptidase S58 family.</text>
</comment>
<protein>
    <submittedName>
        <fullName evidence="2">L-aminopeptidase/D-esterase-like protein</fullName>
    </submittedName>
</protein>
<evidence type="ECO:0000256" key="1">
    <source>
        <dbReference type="ARBA" id="ARBA00007068"/>
    </source>
</evidence>
<dbReference type="Proteomes" id="UP000295500">
    <property type="component" value="Unassembled WGS sequence"/>
</dbReference>
<dbReference type="SUPFAM" id="SSF56266">
    <property type="entry name" value="DmpA/ArgJ-like"/>
    <property type="match status" value="1"/>
</dbReference>
<name>A0A4R6Q7P7_9FIRM</name>
<dbReference type="GO" id="GO:0004177">
    <property type="term" value="F:aminopeptidase activity"/>
    <property type="evidence" value="ECO:0007669"/>
    <property type="project" value="UniProtKB-KW"/>
</dbReference>
<evidence type="ECO:0000313" key="2">
    <source>
        <dbReference type="EMBL" id="TDP58120.1"/>
    </source>
</evidence>
<dbReference type="CDD" id="cd02252">
    <property type="entry name" value="nylC_like"/>
    <property type="match status" value="1"/>
</dbReference>
<reference evidence="2 3" key="1">
    <citation type="submission" date="2019-03" db="EMBL/GenBank/DDBJ databases">
        <title>Genomic Encyclopedia of Type Strains, Phase IV (KMG-IV): sequencing the most valuable type-strain genomes for metagenomic binning, comparative biology and taxonomic classification.</title>
        <authorList>
            <person name="Goeker M."/>
        </authorList>
    </citation>
    <scope>NUCLEOTIDE SEQUENCE [LARGE SCALE GENOMIC DNA]</scope>
    <source>
        <strain evidence="2 3">DSM 28287</strain>
    </source>
</reference>
<evidence type="ECO:0000313" key="3">
    <source>
        <dbReference type="Proteomes" id="UP000295500"/>
    </source>
</evidence>